<sequence length="385" mass="44068">MVRLRDRIASSHLALLKFENESPDSFNMSSVGRVIRQLTSSRKLEAAEMISTDSLISFPEEAPQVNLAVVDTQLNMHRFNALFEEEMALEGPKDSHNSPAPAPTSASPRLGNEAPTEWSAVGHAAATGKSGRVIHNLQEEVARLKRDSALWQSRAEESQRISEALKLQLQDMADRLQHQEQVNDTSLKSIDRKDRKIEDLRAELHAERTKRHDAQIVANETNEAMRVERENHHREMARLQEEAKYYSNQYEVLSSATKREKNDLGRRVDDAWDKVHSMAKAQVTHVECSDRLMVIGDQKNREIEVMNERYEKAVALHSSYKETKDKEFRGTVDRAHANNELIDATLRELKETQDKMKWVIRMSELNENKKAKDKAEEQPTPEPSS</sequence>
<evidence type="ECO:0000313" key="3">
    <source>
        <dbReference type="EMBL" id="KAJ5355046.1"/>
    </source>
</evidence>
<feature type="region of interest" description="Disordered" evidence="2">
    <location>
        <begin position="362"/>
        <end position="385"/>
    </location>
</feature>
<gene>
    <name evidence="3" type="ORF">N7496_012258</name>
</gene>
<feature type="region of interest" description="Disordered" evidence="2">
    <location>
        <begin position="89"/>
        <end position="114"/>
    </location>
</feature>
<feature type="coiled-coil region" evidence="1">
    <location>
        <begin position="134"/>
        <end position="256"/>
    </location>
</feature>
<dbReference type="RefSeq" id="XP_056549069.1">
    <property type="nucleotide sequence ID" value="XM_056705171.1"/>
</dbReference>
<evidence type="ECO:0000313" key="4">
    <source>
        <dbReference type="Proteomes" id="UP001147782"/>
    </source>
</evidence>
<name>A0A9W9UUC2_9EURO</name>
<evidence type="ECO:0000256" key="2">
    <source>
        <dbReference type="SAM" id="MobiDB-lite"/>
    </source>
</evidence>
<keyword evidence="4" id="KW-1185">Reference proteome</keyword>
<organism evidence="3 4">
    <name type="scientific">Penicillium cataractarum</name>
    <dbReference type="NCBI Taxonomy" id="2100454"/>
    <lineage>
        <taxon>Eukaryota</taxon>
        <taxon>Fungi</taxon>
        <taxon>Dikarya</taxon>
        <taxon>Ascomycota</taxon>
        <taxon>Pezizomycotina</taxon>
        <taxon>Eurotiomycetes</taxon>
        <taxon>Eurotiomycetidae</taxon>
        <taxon>Eurotiales</taxon>
        <taxon>Aspergillaceae</taxon>
        <taxon>Penicillium</taxon>
    </lineage>
</organism>
<keyword evidence="1" id="KW-0175">Coiled coil</keyword>
<accession>A0A9W9UUC2</accession>
<dbReference type="EMBL" id="JAPZBS010000010">
    <property type="protein sequence ID" value="KAJ5355046.1"/>
    <property type="molecule type" value="Genomic_DNA"/>
</dbReference>
<proteinExistence type="predicted"/>
<reference evidence="3" key="2">
    <citation type="journal article" date="2023" name="IMA Fungus">
        <title>Comparative genomic study of the Penicillium genus elucidates a diverse pangenome and 15 lateral gene transfer events.</title>
        <authorList>
            <person name="Petersen C."/>
            <person name="Sorensen T."/>
            <person name="Nielsen M.R."/>
            <person name="Sondergaard T.E."/>
            <person name="Sorensen J.L."/>
            <person name="Fitzpatrick D.A."/>
            <person name="Frisvad J.C."/>
            <person name="Nielsen K.L."/>
        </authorList>
    </citation>
    <scope>NUCLEOTIDE SEQUENCE</scope>
    <source>
        <strain evidence="3">IBT 29864</strain>
    </source>
</reference>
<evidence type="ECO:0008006" key="5">
    <source>
        <dbReference type="Google" id="ProtNLM"/>
    </source>
</evidence>
<dbReference type="GeneID" id="81444350"/>
<dbReference type="OrthoDB" id="3918393at2759"/>
<dbReference type="Proteomes" id="UP001147782">
    <property type="component" value="Unassembled WGS sequence"/>
</dbReference>
<protein>
    <recommendedName>
        <fullName evidence="5">SWI5-dependent HO expression protein 3</fullName>
    </recommendedName>
</protein>
<comment type="caution">
    <text evidence="3">The sequence shown here is derived from an EMBL/GenBank/DDBJ whole genome shotgun (WGS) entry which is preliminary data.</text>
</comment>
<dbReference type="AlphaFoldDB" id="A0A9W9UUC2"/>
<evidence type="ECO:0000256" key="1">
    <source>
        <dbReference type="SAM" id="Coils"/>
    </source>
</evidence>
<feature type="compositionally biased region" description="Basic and acidic residues" evidence="2">
    <location>
        <begin position="364"/>
        <end position="377"/>
    </location>
</feature>
<reference evidence="3" key="1">
    <citation type="submission" date="2022-11" db="EMBL/GenBank/DDBJ databases">
        <authorList>
            <person name="Petersen C."/>
        </authorList>
    </citation>
    <scope>NUCLEOTIDE SEQUENCE</scope>
    <source>
        <strain evidence="3">IBT 29864</strain>
    </source>
</reference>